<dbReference type="AlphaFoldDB" id="A0A839JUF3"/>
<dbReference type="EMBL" id="JACEGA010000001">
    <property type="protein sequence ID" value="MBB2181315.1"/>
    <property type="molecule type" value="Genomic_DNA"/>
</dbReference>
<organism evidence="2 3">
    <name type="scientific">Variimorphobacter saccharofermentans</name>
    <dbReference type="NCBI Taxonomy" id="2755051"/>
    <lineage>
        <taxon>Bacteria</taxon>
        <taxon>Bacillati</taxon>
        <taxon>Bacillota</taxon>
        <taxon>Clostridia</taxon>
        <taxon>Lachnospirales</taxon>
        <taxon>Lachnospiraceae</taxon>
        <taxon>Variimorphobacter</taxon>
    </lineage>
</organism>
<dbReference type="InterPro" id="IPR011990">
    <property type="entry name" value="TPR-like_helical_dom_sf"/>
</dbReference>
<evidence type="ECO:0000313" key="2">
    <source>
        <dbReference type="EMBL" id="MBB2181315.1"/>
    </source>
</evidence>
<protein>
    <recommendedName>
        <fullName evidence="4">Tetratricopeptide repeat protein</fullName>
    </recommendedName>
</protein>
<evidence type="ECO:0000313" key="3">
    <source>
        <dbReference type="Proteomes" id="UP000574276"/>
    </source>
</evidence>
<sequence length="292" mass="34425">MGSYEKIIKIEQIRKKMEEGDVFAAQKIVNTLDLKKIKKPLDIQLIAEVYAENEYYDEAAQLYIKLYNKSRTRKILYHLVDISIKRSNEEDAEYFLEEYQKIAPNDVDCLVFRYKIDKMKGKPYETLIESLEKLKKIEYTEKWAYELAKLYYKADMEKECINECSDIILWFGEGVYVEKAKMLRSYFSGEAGKEKLIETLKRKALYNENTRENIGESTGANIRESTYKDSIQSALQEETQLSKEAPLEQTSDKTDEQIEDNINMQKMNMEQAEDEVEETLYGLLREEENNQQ</sequence>
<feature type="region of interest" description="Disordered" evidence="1">
    <location>
        <begin position="271"/>
        <end position="292"/>
    </location>
</feature>
<evidence type="ECO:0000256" key="1">
    <source>
        <dbReference type="SAM" id="MobiDB-lite"/>
    </source>
</evidence>
<dbReference type="SUPFAM" id="SSF48452">
    <property type="entry name" value="TPR-like"/>
    <property type="match status" value="1"/>
</dbReference>
<dbReference type="RefSeq" id="WP_228351094.1">
    <property type="nucleotide sequence ID" value="NZ_JACEGA010000001.1"/>
</dbReference>
<keyword evidence="3" id="KW-1185">Reference proteome</keyword>
<name>A0A839JUF3_9FIRM</name>
<accession>A0A839JUF3</accession>
<comment type="caution">
    <text evidence="2">The sequence shown here is derived from an EMBL/GenBank/DDBJ whole genome shotgun (WGS) entry which is preliminary data.</text>
</comment>
<dbReference type="Gene3D" id="1.25.40.10">
    <property type="entry name" value="Tetratricopeptide repeat domain"/>
    <property type="match status" value="1"/>
</dbReference>
<proteinExistence type="predicted"/>
<dbReference type="Proteomes" id="UP000574276">
    <property type="component" value="Unassembled WGS sequence"/>
</dbReference>
<evidence type="ECO:0008006" key="4">
    <source>
        <dbReference type="Google" id="ProtNLM"/>
    </source>
</evidence>
<reference evidence="2 3" key="1">
    <citation type="submission" date="2020-07" db="EMBL/GenBank/DDBJ databases">
        <title>Characterization and genome sequencing of isolate MD1, a novel member within the family Lachnospiraceae.</title>
        <authorList>
            <person name="Rettenmaier R."/>
            <person name="Di Bello L."/>
            <person name="Zinser C."/>
            <person name="Scheitz K."/>
            <person name="Liebl W."/>
            <person name="Zverlov V."/>
        </authorList>
    </citation>
    <scope>NUCLEOTIDE SEQUENCE [LARGE SCALE GENOMIC DNA]</scope>
    <source>
        <strain evidence="2 3">MD1</strain>
    </source>
</reference>
<gene>
    <name evidence="2" type="ORF">H0486_00200</name>
</gene>